<dbReference type="Pfam" id="PF10502">
    <property type="entry name" value="Peptidase_S26"/>
    <property type="match status" value="1"/>
</dbReference>
<comment type="subcellular location">
    <subcellularLocation>
        <location evidence="1">Cell membrane</location>
        <topology evidence="1">Single-pass type II membrane protein</topology>
    </subcellularLocation>
    <subcellularLocation>
        <location evidence="3">Membrane</location>
        <topology evidence="3">Single-pass type II membrane protein</topology>
    </subcellularLocation>
</comment>
<dbReference type="Proteomes" id="UP000442619">
    <property type="component" value="Unassembled WGS sequence"/>
</dbReference>
<dbReference type="InterPro" id="IPR000223">
    <property type="entry name" value="Pept_S26A_signal_pept_1"/>
</dbReference>
<evidence type="ECO:0000256" key="1">
    <source>
        <dbReference type="ARBA" id="ARBA00004401"/>
    </source>
</evidence>
<proteinExistence type="inferred from homology"/>
<dbReference type="GO" id="GO:0009003">
    <property type="term" value="F:signal peptidase activity"/>
    <property type="evidence" value="ECO:0007669"/>
    <property type="project" value="UniProtKB-EC"/>
</dbReference>
<comment type="catalytic activity">
    <reaction evidence="3">
        <text>Cleavage of hydrophobic, N-terminal signal or leader sequences from secreted and periplasmic proteins.</text>
        <dbReference type="EC" id="3.4.21.89"/>
    </reaction>
</comment>
<gene>
    <name evidence="5" type="primary">lepB</name>
    <name evidence="5" type="ORF">FYJ79_09050</name>
</gene>
<evidence type="ECO:0000256" key="2">
    <source>
        <dbReference type="ARBA" id="ARBA00009370"/>
    </source>
</evidence>
<feature type="domain" description="Peptidase S26" evidence="4">
    <location>
        <begin position="18"/>
        <end position="150"/>
    </location>
</feature>
<dbReference type="AlphaFoldDB" id="A0A844FVF7"/>
<organism evidence="5 6">
    <name type="scientific">Sharpea porci</name>
    <dbReference type="NCBI Taxonomy" id="2652286"/>
    <lineage>
        <taxon>Bacteria</taxon>
        <taxon>Bacillati</taxon>
        <taxon>Bacillota</taxon>
        <taxon>Erysipelotrichia</taxon>
        <taxon>Erysipelotrichales</taxon>
        <taxon>Coprobacillaceae</taxon>
        <taxon>Sharpea</taxon>
    </lineage>
</organism>
<sequence>MKKMSKSMYRWMWPLEKIALFLVATSIIFMFVFSIHMANGASMYPTISDGEICLFFRLDTPEREDIVSYIYNQKLYMGRVVAIAGDKVSVDHGKLYVNGYEKESFYEVSGQVAEHIVGIQSVFIMNDYRTDQNDSRKFGEMPIDHIEGVYFASVRTGGHSA</sequence>
<dbReference type="RefSeq" id="WP_154517204.1">
    <property type="nucleotide sequence ID" value="NZ_VUNM01000022.1"/>
</dbReference>
<dbReference type="EMBL" id="VUNM01000022">
    <property type="protein sequence ID" value="MST89714.1"/>
    <property type="molecule type" value="Genomic_DNA"/>
</dbReference>
<reference evidence="5 6" key="1">
    <citation type="submission" date="2019-08" db="EMBL/GenBank/DDBJ databases">
        <title>In-depth cultivation of the pig gut microbiome towards novel bacterial diversity and tailored functional studies.</title>
        <authorList>
            <person name="Wylensek D."/>
            <person name="Hitch T.C.A."/>
            <person name="Clavel T."/>
        </authorList>
    </citation>
    <scope>NUCLEOTIDE SEQUENCE [LARGE SCALE GENOMIC DNA]</scope>
    <source>
        <strain evidence="5 6">CA-Schmier-601-WT-3</strain>
    </source>
</reference>
<dbReference type="NCBIfam" id="TIGR02227">
    <property type="entry name" value="sigpep_I_bact"/>
    <property type="match status" value="1"/>
</dbReference>
<protein>
    <recommendedName>
        <fullName evidence="3">Signal peptidase I</fullName>
        <ecNumber evidence="3">3.4.21.89</ecNumber>
    </recommendedName>
</protein>
<dbReference type="PRINTS" id="PR00727">
    <property type="entry name" value="LEADERPTASE"/>
</dbReference>
<evidence type="ECO:0000313" key="6">
    <source>
        <dbReference type="Proteomes" id="UP000442619"/>
    </source>
</evidence>
<dbReference type="PANTHER" id="PTHR43390:SF1">
    <property type="entry name" value="CHLOROPLAST PROCESSING PEPTIDASE"/>
    <property type="match status" value="1"/>
</dbReference>
<dbReference type="InterPro" id="IPR019533">
    <property type="entry name" value="Peptidase_S26"/>
</dbReference>
<name>A0A844FVF7_9FIRM</name>
<dbReference type="EC" id="3.4.21.89" evidence="3"/>
<dbReference type="SUPFAM" id="SSF51306">
    <property type="entry name" value="LexA/Signal peptidase"/>
    <property type="match status" value="1"/>
</dbReference>
<dbReference type="PANTHER" id="PTHR43390">
    <property type="entry name" value="SIGNAL PEPTIDASE I"/>
    <property type="match status" value="1"/>
</dbReference>
<dbReference type="InterPro" id="IPR036286">
    <property type="entry name" value="LexA/Signal_pep-like_sf"/>
</dbReference>
<accession>A0A844FVF7</accession>
<dbReference type="Gene3D" id="2.10.109.10">
    <property type="entry name" value="Umud Fragment, subunit A"/>
    <property type="match status" value="1"/>
</dbReference>
<dbReference type="GO" id="GO:0006465">
    <property type="term" value="P:signal peptide processing"/>
    <property type="evidence" value="ECO:0007669"/>
    <property type="project" value="InterPro"/>
</dbReference>
<dbReference type="GO" id="GO:0004252">
    <property type="term" value="F:serine-type endopeptidase activity"/>
    <property type="evidence" value="ECO:0007669"/>
    <property type="project" value="InterPro"/>
</dbReference>
<evidence type="ECO:0000256" key="3">
    <source>
        <dbReference type="RuleBase" id="RU362042"/>
    </source>
</evidence>
<comment type="caution">
    <text evidence="5">The sequence shown here is derived from an EMBL/GenBank/DDBJ whole genome shotgun (WGS) entry which is preliminary data.</text>
</comment>
<comment type="similarity">
    <text evidence="2 3">Belongs to the peptidase S26 family.</text>
</comment>
<keyword evidence="6" id="KW-1185">Reference proteome</keyword>
<dbReference type="CDD" id="cd06530">
    <property type="entry name" value="S26_SPase_I"/>
    <property type="match status" value="1"/>
</dbReference>
<dbReference type="GO" id="GO:0005886">
    <property type="term" value="C:plasma membrane"/>
    <property type="evidence" value="ECO:0007669"/>
    <property type="project" value="UniProtKB-SubCell"/>
</dbReference>
<evidence type="ECO:0000313" key="5">
    <source>
        <dbReference type="EMBL" id="MST89714.1"/>
    </source>
</evidence>
<keyword evidence="3" id="KW-0645">Protease</keyword>
<evidence type="ECO:0000259" key="4">
    <source>
        <dbReference type="Pfam" id="PF10502"/>
    </source>
</evidence>
<keyword evidence="3 5" id="KW-0378">Hydrolase</keyword>